<protein>
    <submittedName>
        <fullName evidence="2">C39 family peptidase</fullName>
    </submittedName>
</protein>
<dbReference type="Pfam" id="PF13529">
    <property type="entry name" value="Peptidase_C39_2"/>
    <property type="match status" value="1"/>
</dbReference>
<dbReference type="EMBL" id="JAMBPX010000008">
    <property type="protein sequence ID" value="MDG0860010.1"/>
    <property type="molecule type" value="Genomic_DNA"/>
</dbReference>
<dbReference type="PANTHER" id="PTHR37806">
    <property type="entry name" value="LMO0724 PROTEIN"/>
    <property type="match status" value="1"/>
</dbReference>
<dbReference type="PANTHER" id="PTHR37806:SF1">
    <property type="entry name" value="PEPTIDASE C39-LIKE DOMAIN-CONTAINING PROTEIN"/>
    <property type="match status" value="1"/>
</dbReference>
<dbReference type="PROSITE" id="PS51257">
    <property type="entry name" value="PROKAR_LIPOPROTEIN"/>
    <property type="match status" value="1"/>
</dbReference>
<dbReference type="InterPro" id="IPR016997">
    <property type="entry name" value="UCP032442"/>
</dbReference>
<accession>A0A9X4R294</accession>
<dbReference type="Proteomes" id="UP001152302">
    <property type="component" value="Unassembled WGS sequence"/>
</dbReference>
<reference evidence="2" key="1">
    <citation type="submission" date="2022-05" db="EMBL/GenBank/DDBJ databases">
        <title>Comparative genomics of Staphylococcus equorum isolates.</title>
        <authorList>
            <person name="Luelf R.H."/>
        </authorList>
    </citation>
    <scope>NUCLEOTIDE SEQUENCE</scope>
    <source>
        <strain evidence="2">TMW 2.2343</strain>
    </source>
</reference>
<gene>
    <name evidence="2" type="ORF">M4L21_11780</name>
</gene>
<dbReference type="Gene3D" id="3.90.70.10">
    <property type="entry name" value="Cysteine proteinases"/>
    <property type="match status" value="1"/>
</dbReference>
<dbReference type="InterPro" id="IPR039564">
    <property type="entry name" value="Peptidase_C39-like"/>
</dbReference>
<evidence type="ECO:0000259" key="1">
    <source>
        <dbReference type="Pfam" id="PF13529"/>
    </source>
</evidence>
<sequence length="206" mass="23717">MSRKILSVKPISQLFPIPMIMGCEGVSAAMILQFNDRTITATQIMKHWPRHANNPYKGYVGNHLWIKWGHHQTIFPTALVPHLKQYDAHFSDSTGQSLNDLCGIIDRDQPVAIYHTVLGQRPAKRTFKLDNRPTQLVSNIHVTVLIGYDEYHYYYIDPLWSHLSKAILIPAIIPNKFQIIKIKKSKLEQSYNAPGRMSFYIQPSCF</sequence>
<comment type="caution">
    <text evidence="2">The sequence shown here is derived from an EMBL/GenBank/DDBJ whole genome shotgun (WGS) entry which is preliminary data.</text>
</comment>
<name>A0A9X4R294_9STAP</name>
<organism evidence="2 3">
    <name type="scientific">Staphylococcus equorum</name>
    <dbReference type="NCBI Taxonomy" id="246432"/>
    <lineage>
        <taxon>Bacteria</taxon>
        <taxon>Bacillati</taxon>
        <taxon>Bacillota</taxon>
        <taxon>Bacilli</taxon>
        <taxon>Bacillales</taxon>
        <taxon>Staphylococcaceae</taxon>
        <taxon>Staphylococcus</taxon>
    </lineage>
</organism>
<dbReference type="PIRSF" id="PIRSF032442">
    <property type="entry name" value="UCP032442"/>
    <property type="match status" value="1"/>
</dbReference>
<feature type="domain" description="Peptidase C39-like" evidence="1">
    <location>
        <begin position="7"/>
        <end position="158"/>
    </location>
</feature>
<dbReference type="RefSeq" id="WP_277582175.1">
    <property type="nucleotide sequence ID" value="NZ_JAMBPV010000010.1"/>
</dbReference>
<evidence type="ECO:0000313" key="3">
    <source>
        <dbReference type="Proteomes" id="UP001152302"/>
    </source>
</evidence>
<evidence type="ECO:0000313" key="2">
    <source>
        <dbReference type="EMBL" id="MDG0860010.1"/>
    </source>
</evidence>
<dbReference type="AlphaFoldDB" id="A0A9X4R294"/>
<proteinExistence type="predicted"/>